<accession>A0A1W0WSN2</accession>
<feature type="transmembrane region" description="Helical" evidence="9">
    <location>
        <begin position="1141"/>
        <end position="1164"/>
    </location>
</feature>
<keyword evidence="2 9" id="KW-0812">Transmembrane</keyword>
<evidence type="ECO:0000313" key="12">
    <source>
        <dbReference type="Proteomes" id="UP000192578"/>
    </source>
</evidence>
<evidence type="ECO:0000256" key="5">
    <source>
        <dbReference type="ARBA" id="ARBA00022989"/>
    </source>
</evidence>
<dbReference type="InterPro" id="IPR001893">
    <property type="entry name" value="Cys-rich_GLG1_repeat"/>
</dbReference>
<gene>
    <name evidence="11" type="ORF">BV898_07790</name>
</gene>
<keyword evidence="5 9" id="KW-1133">Transmembrane helix</keyword>
<keyword evidence="12" id="KW-1185">Reference proteome</keyword>
<evidence type="ECO:0000256" key="9">
    <source>
        <dbReference type="SAM" id="Phobius"/>
    </source>
</evidence>
<keyword evidence="4" id="KW-0677">Repeat</keyword>
<feature type="repeat" description="Cys-rich GLG1" evidence="8">
    <location>
        <begin position="1037"/>
        <end position="1097"/>
    </location>
</feature>
<evidence type="ECO:0000256" key="4">
    <source>
        <dbReference type="ARBA" id="ARBA00022737"/>
    </source>
</evidence>
<dbReference type="InterPro" id="IPR017873">
    <property type="entry name" value="Cys-rich_GLG1_repeat_euk"/>
</dbReference>
<dbReference type="InterPro" id="IPR039728">
    <property type="entry name" value="GLG1"/>
</dbReference>
<dbReference type="PROSITE" id="PS51289">
    <property type="entry name" value="GLG1_C_RICH"/>
    <property type="match status" value="5"/>
</dbReference>
<comment type="caution">
    <text evidence="11">The sequence shown here is derived from an EMBL/GenBank/DDBJ whole genome shotgun (WGS) entry which is preliminary data.</text>
</comment>
<reference evidence="12" key="1">
    <citation type="submission" date="2017-01" db="EMBL/GenBank/DDBJ databases">
        <title>Comparative genomics of anhydrobiosis in the tardigrade Hypsibius dujardini.</title>
        <authorList>
            <person name="Yoshida Y."/>
            <person name="Koutsovoulos G."/>
            <person name="Laetsch D."/>
            <person name="Stevens L."/>
            <person name="Kumar S."/>
            <person name="Horikawa D."/>
            <person name="Ishino K."/>
            <person name="Komine S."/>
            <person name="Tomita M."/>
            <person name="Blaxter M."/>
            <person name="Arakawa K."/>
        </authorList>
    </citation>
    <scope>NUCLEOTIDE SEQUENCE [LARGE SCALE GENOMIC DNA]</scope>
    <source>
        <strain evidence="12">Z151</strain>
    </source>
</reference>
<dbReference type="OrthoDB" id="2015434at2759"/>
<keyword evidence="3 10" id="KW-0732">Signal</keyword>
<comment type="subcellular location">
    <subcellularLocation>
        <location evidence="1">Membrane</location>
        <topology evidence="1">Single-pass type I membrane protein</topology>
    </subcellularLocation>
</comment>
<dbReference type="GO" id="GO:0017134">
    <property type="term" value="F:fibroblast growth factor binding"/>
    <property type="evidence" value="ECO:0007669"/>
    <property type="project" value="TreeGrafter"/>
</dbReference>
<evidence type="ECO:0000256" key="10">
    <source>
        <dbReference type="SAM" id="SignalP"/>
    </source>
</evidence>
<dbReference type="AlphaFoldDB" id="A0A1W0WSN2"/>
<dbReference type="PANTHER" id="PTHR11884">
    <property type="entry name" value="SELECTIN LIGAND RELATED"/>
    <property type="match status" value="1"/>
</dbReference>
<dbReference type="Proteomes" id="UP000192578">
    <property type="component" value="Unassembled WGS sequence"/>
</dbReference>
<dbReference type="PANTHER" id="PTHR11884:SF1">
    <property type="entry name" value="GOLGI APPARATUS PROTEIN 1"/>
    <property type="match status" value="1"/>
</dbReference>
<proteinExistence type="predicted"/>
<keyword evidence="7" id="KW-0325">Glycoprotein</keyword>
<protein>
    <submittedName>
        <fullName evidence="11">Golgi apparatus protein 1</fullName>
    </submittedName>
</protein>
<evidence type="ECO:0000313" key="11">
    <source>
        <dbReference type="EMBL" id="OQV18201.1"/>
    </source>
</evidence>
<evidence type="ECO:0000256" key="7">
    <source>
        <dbReference type="ARBA" id="ARBA00023180"/>
    </source>
</evidence>
<dbReference type="Pfam" id="PF00839">
    <property type="entry name" value="Cys_rich_FGFR"/>
    <property type="match status" value="12"/>
</dbReference>
<organism evidence="11 12">
    <name type="scientific">Hypsibius exemplaris</name>
    <name type="common">Freshwater tardigrade</name>
    <dbReference type="NCBI Taxonomy" id="2072580"/>
    <lineage>
        <taxon>Eukaryota</taxon>
        <taxon>Metazoa</taxon>
        <taxon>Ecdysozoa</taxon>
        <taxon>Tardigrada</taxon>
        <taxon>Eutardigrada</taxon>
        <taxon>Parachela</taxon>
        <taxon>Hypsibioidea</taxon>
        <taxon>Hypsibiidae</taxon>
        <taxon>Hypsibius</taxon>
    </lineage>
</organism>
<keyword evidence="6 9" id="KW-0472">Membrane</keyword>
<feature type="signal peptide" evidence="10">
    <location>
        <begin position="1"/>
        <end position="22"/>
    </location>
</feature>
<evidence type="ECO:0000256" key="1">
    <source>
        <dbReference type="ARBA" id="ARBA00004479"/>
    </source>
</evidence>
<name>A0A1W0WSN2_HYPEX</name>
<dbReference type="EMBL" id="MTYJ01000052">
    <property type="protein sequence ID" value="OQV18201.1"/>
    <property type="molecule type" value="Genomic_DNA"/>
</dbReference>
<feature type="repeat" description="Cys-rich GLG1" evidence="8">
    <location>
        <begin position="397"/>
        <end position="455"/>
    </location>
</feature>
<evidence type="ECO:0000256" key="3">
    <source>
        <dbReference type="ARBA" id="ARBA00022729"/>
    </source>
</evidence>
<feature type="repeat" description="Cys-rich GLG1" evidence="8">
    <location>
        <begin position="268"/>
        <end position="328"/>
    </location>
</feature>
<evidence type="ECO:0000256" key="8">
    <source>
        <dbReference type="PROSITE-ProRule" id="PRU00622"/>
    </source>
</evidence>
<evidence type="ECO:0000256" key="2">
    <source>
        <dbReference type="ARBA" id="ARBA00022692"/>
    </source>
</evidence>
<feature type="repeat" description="Cys-rich GLG1" evidence="8">
    <location>
        <begin position="793"/>
        <end position="852"/>
    </location>
</feature>
<evidence type="ECO:0000256" key="6">
    <source>
        <dbReference type="ARBA" id="ARBA00023136"/>
    </source>
</evidence>
<feature type="chain" id="PRO_5012529012" evidence="10">
    <location>
        <begin position="23"/>
        <end position="1174"/>
    </location>
</feature>
<feature type="repeat" description="Cys-rich GLG1" evidence="8">
    <location>
        <begin position="908"/>
        <end position="979"/>
    </location>
</feature>
<dbReference type="GO" id="GO:0000139">
    <property type="term" value="C:Golgi membrane"/>
    <property type="evidence" value="ECO:0007669"/>
    <property type="project" value="InterPro"/>
</dbReference>
<sequence>MAPRSFLLIPVLVVYFISGIAAADRAPANALPPHQNDADNEVNRNVNREGSVQGAGAMDDSDIINLADHPACKSDVMRLCDGVSNGKKDGDATKQAKNSLDVLECFLNHDDKAVSADCHQVMHNFKLNITKDKRIASIAAAQCADDLKEKESLKDCNDNWSRDPGHFISCIVEEKQKIKNEGCLVFVNKVALVVFSDYRLVEKFASACESDIARLKCAFVDNKKEHGHSQGAVIACLVRTLEHEHQTKMAAEHANDEEAKKYIANNVLISNECSHQVLRLMELQADDYHLDRALFFACRDERELLCHDVRAGEGKVYQCLQLHKGDEKMGQECKEQLGHREQAAQANYKVDYGLGHICQAEILHHKCVPPQDLTHEYGVSYIILCLEGAIHQAGENVVRPDCKQAMYQHRQSMMSDYNVSPNIVLFCKQDVTQFCSNVPPKAIIHCLMGAAKEQVNVGTKDAPQYSSKLSAPCSREIGQILLGADVASDVRVDTLLTESCSNIMEKNCHAVKSTAHMMGCLMEHMHVPEMTEQCEKHLLESHFFITRDIRLDSELYGACKKEAVEICHLKEDWSPERKDQAPETGPLTMGCLYRHAFLPEDRDKTGLSATCLEQVKKTMHQRAIAMDIPPEVDVRCIHDLAYFCAEKQYKKGQEFNCLQEHYAKLQQECKAAVQHFTQAAQKDIKLSVTYQNCAPMKFCLNQLNQQSTFDDAMDCLIPHKEDDAMVKQKLCLAEINHYQMVNIQEFQLNIRFKESCKEDSHNFCPSSSNDIGETVLCLSSILREDTVTGKSHRLSKACRSQLRHELLTRAEEAQLDPVITNACKPDIASLCPVGVSPNNLLECLREKVSQLSDSCHKVLFKVEAAQAVDEFADFTLVQACRRAIEKSCRDVAGDELLPCLISAKHDNKLDPKCLKVVTTRQLEESKDIRLNPALYKACNQDLAKFCERDLAALLKQDKEAVDAEGNLIMCLRKHKKNLSNKCVAHIMEMRKEAAFNYRLDPRLAGACEKDAKHCKETEEGKGEVVECLKELFRKHALKDNKCAIEVARMVSDGKADIHIDPILFSACQLDLKKYCLEVQPGEGRQFQCLANALADGQQMVKECANKLTERIQLQKFAQEISPPEDLQELAESVYESPSRNYFLAVLGGAVLGVLVVGICCGRASKRIRKELKNR</sequence>